<evidence type="ECO:0000256" key="6">
    <source>
        <dbReference type="SAM" id="MobiDB-lite"/>
    </source>
</evidence>
<dbReference type="SUPFAM" id="SSF57903">
    <property type="entry name" value="FYVE/PHD zinc finger"/>
    <property type="match status" value="1"/>
</dbReference>
<sequence>MESLKTSTLVSEFPRLVNVLNNDNASNWLVVCALARGFLPLIKYFNVLWRIINTERYVSQMTDTINSLRRLVGPYPTTETKKRKRTVEDFNQFCTFVLAYAGYIPYPSEEWWSNNNLPRDNDTCSPIHSDTLPQNKKGSTKEKAKKRKQDKKGSSQSEGKPRRRSEDASTKKSPKSKKLNKSLSPSQPPQWPSGDLFSIDLPTVGACRSNEDMPPLPIPQPPSGESSPCHSSVIYASHTPLKDEKMEMETTLSADVKRGSGEEELVEEPVDEPVDLTRVSGTEKVTKEEPCLSEAQQRSEGSRAEASKEEENDSWEGSESGSAGTDILRLVIERRLGNRLPEDQETGYHTDSTPDRVASDTEQDTRAGERNTAASSACGSVKASTNNGKGEDDDSWDLITCFCMKPFAGRPMIECNECGTWVHLSCAKIRRTHVPEVFVCQPCRDSKQDIRRSNRARTGPRKRFSD</sequence>
<feature type="compositionally biased region" description="Basic and acidic residues" evidence="6">
    <location>
        <begin position="300"/>
        <end position="309"/>
    </location>
</feature>
<dbReference type="InterPro" id="IPR041947">
    <property type="entry name" value="PHD_PHF13"/>
</dbReference>
<gene>
    <name evidence="9" type="primary">LOC105911018</name>
</gene>
<dbReference type="GO" id="GO:0003682">
    <property type="term" value="F:chromatin binding"/>
    <property type="evidence" value="ECO:0007669"/>
    <property type="project" value="TreeGrafter"/>
</dbReference>
<evidence type="ECO:0000256" key="4">
    <source>
        <dbReference type="ARBA" id="ARBA00022833"/>
    </source>
</evidence>
<evidence type="ECO:0000313" key="9">
    <source>
        <dbReference type="RefSeq" id="XP_031429369.1"/>
    </source>
</evidence>
<feature type="domain" description="Zinc finger PHD-type" evidence="7">
    <location>
        <begin position="400"/>
        <end position="444"/>
    </location>
</feature>
<name>A0A6P8FS89_CLUHA</name>
<feature type="region of interest" description="Disordered" evidence="6">
    <location>
        <begin position="338"/>
        <end position="391"/>
    </location>
</feature>
<evidence type="ECO:0000259" key="7">
    <source>
        <dbReference type="SMART" id="SM00249"/>
    </source>
</evidence>
<dbReference type="Proteomes" id="UP000515152">
    <property type="component" value="Chromosome 9"/>
</dbReference>
<protein>
    <submittedName>
        <fullName evidence="9">PHD finger protein 23-like isoform X1</fullName>
    </submittedName>
</protein>
<dbReference type="CDD" id="cd15632">
    <property type="entry name" value="PHD_PHF13"/>
    <property type="match status" value="1"/>
</dbReference>
<dbReference type="OrthoDB" id="79252at2759"/>
<evidence type="ECO:0000313" key="8">
    <source>
        <dbReference type="Proteomes" id="UP000515152"/>
    </source>
</evidence>
<dbReference type="InterPro" id="IPR013083">
    <property type="entry name" value="Znf_RING/FYVE/PHD"/>
</dbReference>
<dbReference type="GO" id="GO:0005634">
    <property type="term" value="C:nucleus"/>
    <property type="evidence" value="ECO:0007669"/>
    <property type="project" value="UniProtKB-SubCell"/>
</dbReference>
<keyword evidence="2" id="KW-0479">Metal-binding</keyword>
<dbReference type="InterPro" id="IPR019786">
    <property type="entry name" value="Zinc_finger_PHD-type_CS"/>
</dbReference>
<dbReference type="Pfam" id="PF20826">
    <property type="entry name" value="PHD_5"/>
    <property type="match status" value="1"/>
</dbReference>
<dbReference type="GeneID" id="105911018"/>
<feature type="compositionally biased region" description="Polar residues" evidence="6">
    <location>
        <begin position="372"/>
        <end position="388"/>
    </location>
</feature>
<dbReference type="RefSeq" id="XP_031429369.1">
    <property type="nucleotide sequence ID" value="XM_031573509.2"/>
</dbReference>
<feature type="compositionally biased region" description="Acidic residues" evidence="6">
    <location>
        <begin position="262"/>
        <end position="274"/>
    </location>
</feature>
<evidence type="ECO:0000256" key="3">
    <source>
        <dbReference type="ARBA" id="ARBA00022771"/>
    </source>
</evidence>
<reference evidence="9" key="1">
    <citation type="submission" date="2025-08" db="UniProtKB">
        <authorList>
            <consortium name="RefSeq"/>
        </authorList>
    </citation>
    <scope>IDENTIFICATION</scope>
</reference>
<keyword evidence="4" id="KW-0862">Zinc</keyword>
<evidence type="ECO:0000256" key="2">
    <source>
        <dbReference type="ARBA" id="ARBA00022723"/>
    </source>
</evidence>
<evidence type="ECO:0000256" key="1">
    <source>
        <dbReference type="ARBA" id="ARBA00004123"/>
    </source>
</evidence>
<proteinExistence type="predicted"/>
<dbReference type="GO" id="GO:0007076">
    <property type="term" value="P:mitotic chromosome condensation"/>
    <property type="evidence" value="ECO:0007669"/>
    <property type="project" value="TreeGrafter"/>
</dbReference>
<dbReference type="SMART" id="SM00249">
    <property type="entry name" value="PHD"/>
    <property type="match status" value="1"/>
</dbReference>
<keyword evidence="8" id="KW-1185">Reference proteome</keyword>
<feature type="region of interest" description="Disordered" evidence="6">
    <location>
        <begin position="122"/>
        <end position="326"/>
    </location>
</feature>
<keyword evidence="3" id="KW-0863">Zinc-finger</keyword>
<evidence type="ECO:0000256" key="5">
    <source>
        <dbReference type="ARBA" id="ARBA00023242"/>
    </source>
</evidence>
<dbReference type="Gene3D" id="3.30.40.10">
    <property type="entry name" value="Zinc/RING finger domain, C3HC4 (zinc finger)"/>
    <property type="match status" value="1"/>
</dbReference>
<dbReference type="PROSITE" id="PS01359">
    <property type="entry name" value="ZF_PHD_1"/>
    <property type="match status" value="1"/>
</dbReference>
<dbReference type="InterPro" id="IPR001965">
    <property type="entry name" value="Znf_PHD"/>
</dbReference>
<dbReference type="GO" id="GO:0008270">
    <property type="term" value="F:zinc ion binding"/>
    <property type="evidence" value="ECO:0007669"/>
    <property type="project" value="UniProtKB-KW"/>
</dbReference>
<dbReference type="InterPro" id="IPR011011">
    <property type="entry name" value="Znf_FYVE_PHD"/>
</dbReference>
<accession>A0A6P8FS89</accession>
<keyword evidence="5" id="KW-0539">Nucleus</keyword>
<dbReference type="PANTHER" id="PTHR14571:SF9">
    <property type="entry name" value="HISTONE-LYSINE N-METHYLTRANSFERASE SET-26-RELATED"/>
    <property type="match status" value="1"/>
</dbReference>
<feature type="compositionally biased region" description="Basic and acidic residues" evidence="6">
    <location>
        <begin position="338"/>
        <end position="369"/>
    </location>
</feature>
<comment type="subcellular location">
    <subcellularLocation>
        <location evidence="1">Nucleus</location>
    </subcellularLocation>
</comment>
<organism evidence="8 9">
    <name type="scientific">Clupea harengus</name>
    <name type="common">Atlantic herring</name>
    <dbReference type="NCBI Taxonomy" id="7950"/>
    <lineage>
        <taxon>Eukaryota</taxon>
        <taxon>Metazoa</taxon>
        <taxon>Chordata</taxon>
        <taxon>Craniata</taxon>
        <taxon>Vertebrata</taxon>
        <taxon>Euteleostomi</taxon>
        <taxon>Actinopterygii</taxon>
        <taxon>Neopterygii</taxon>
        <taxon>Teleostei</taxon>
        <taxon>Clupei</taxon>
        <taxon>Clupeiformes</taxon>
        <taxon>Clupeoidei</taxon>
        <taxon>Clupeidae</taxon>
        <taxon>Clupea</taxon>
    </lineage>
</organism>
<dbReference type="AlphaFoldDB" id="A0A6P8FS89"/>
<dbReference type="PANTHER" id="PTHR14571">
    <property type="entry name" value="HISTONE-LYSINE N-METHYLTRANSFERASE SET-26-RELATED"/>
    <property type="match status" value="1"/>
</dbReference>
<feature type="compositionally biased region" description="Polar residues" evidence="6">
    <location>
        <begin position="122"/>
        <end position="137"/>
    </location>
</feature>